<dbReference type="EMBL" id="CYPW01000018">
    <property type="protein sequence ID" value="CUH52526.1"/>
    <property type="molecule type" value="Genomic_DNA"/>
</dbReference>
<dbReference type="PANTHER" id="PTHR31885:SF6">
    <property type="entry name" value="GH04784P"/>
    <property type="match status" value="1"/>
</dbReference>
<evidence type="ECO:0000313" key="8">
    <source>
        <dbReference type="Proteomes" id="UP000054823"/>
    </source>
</evidence>
<dbReference type="RefSeq" id="WP_058239748.1">
    <property type="nucleotide sequence ID" value="NZ_CYPW01000018.1"/>
</dbReference>
<evidence type="ECO:0000256" key="5">
    <source>
        <dbReference type="ARBA" id="ARBA00023136"/>
    </source>
</evidence>
<sequence length="224" mass="23990">MSIVEEIALRQSIRFGLLLVGIVAAAIYAFFFCHRPPSIWKTVVKAVPMPAFAAAVAVSFGSVAVVIALVLSAIGDIALSREGEKAFLTGLVSFALAHVVYIFIFWELSGGFTGATSLLVALGLVALSTEIWLRPFTGALRWPVRIYVGLICTMGAAALGLSTASFALLGAFAFMASDTLLAFQRFRMQPDSQFQRPVSMALWVLYAGGQFLIVSGVAWSTPLF</sequence>
<protein>
    <submittedName>
        <fullName evidence="7">YhhN-like protein</fullName>
    </submittedName>
</protein>
<dbReference type="GO" id="GO:0016020">
    <property type="term" value="C:membrane"/>
    <property type="evidence" value="ECO:0007669"/>
    <property type="project" value="UniProtKB-SubCell"/>
</dbReference>
<dbReference type="Pfam" id="PF07947">
    <property type="entry name" value="YhhN"/>
    <property type="match status" value="1"/>
</dbReference>
<feature type="transmembrane region" description="Helical" evidence="6">
    <location>
        <begin position="112"/>
        <end position="132"/>
    </location>
</feature>
<organism evidence="7 8">
    <name type="scientific">Shimia marina</name>
    <dbReference type="NCBI Taxonomy" id="321267"/>
    <lineage>
        <taxon>Bacteria</taxon>
        <taxon>Pseudomonadati</taxon>
        <taxon>Pseudomonadota</taxon>
        <taxon>Alphaproteobacteria</taxon>
        <taxon>Rhodobacterales</taxon>
        <taxon>Roseobacteraceae</taxon>
    </lineage>
</organism>
<feature type="transmembrane region" description="Helical" evidence="6">
    <location>
        <begin position="12"/>
        <end position="31"/>
    </location>
</feature>
<dbReference type="OrthoDB" id="345840at2"/>
<dbReference type="PANTHER" id="PTHR31885">
    <property type="entry name" value="GH04784P"/>
    <property type="match status" value="1"/>
</dbReference>
<proteinExistence type="inferred from homology"/>
<evidence type="ECO:0000256" key="4">
    <source>
        <dbReference type="ARBA" id="ARBA00022989"/>
    </source>
</evidence>
<keyword evidence="8" id="KW-1185">Reference proteome</keyword>
<accession>A0A0P1EQN0</accession>
<evidence type="ECO:0000256" key="6">
    <source>
        <dbReference type="SAM" id="Phobius"/>
    </source>
</evidence>
<keyword evidence="3 6" id="KW-0812">Transmembrane</keyword>
<evidence type="ECO:0000256" key="2">
    <source>
        <dbReference type="ARBA" id="ARBA00007375"/>
    </source>
</evidence>
<feature type="transmembrane region" description="Helical" evidence="6">
    <location>
        <begin position="198"/>
        <end position="219"/>
    </location>
</feature>
<dbReference type="InterPro" id="IPR012506">
    <property type="entry name" value="TMEM86B-like"/>
</dbReference>
<feature type="transmembrane region" description="Helical" evidence="6">
    <location>
        <begin position="86"/>
        <end position="106"/>
    </location>
</feature>
<dbReference type="Proteomes" id="UP000054823">
    <property type="component" value="Unassembled WGS sequence"/>
</dbReference>
<keyword evidence="4 6" id="KW-1133">Transmembrane helix</keyword>
<evidence type="ECO:0000256" key="3">
    <source>
        <dbReference type="ARBA" id="ARBA00022692"/>
    </source>
</evidence>
<comment type="subcellular location">
    <subcellularLocation>
        <location evidence="1">Membrane</location>
        <topology evidence="1">Multi-pass membrane protein</topology>
    </subcellularLocation>
</comment>
<evidence type="ECO:0000256" key="1">
    <source>
        <dbReference type="ARBA" id="ARBA00004141"/>
    </source>
</evidence>
<feature type="transmembrane region" description="Helical" evidence="6">
    <location>
        <begin position="144"/>
        <end position="161"/>
    </location>
</feature>
<gene>
    <name evidence="7" type="ORF">SHM7688_01973</name>
</gene>
<reference evidence="7 8" key="1">
    <citation type="submission" date="2015-09" db="EMBL/GenBank/DDBJ databases">
        <authorList>
            <consortium name="Swine Surveillance"/>
        </authorList>
    </citation>
    <scope>NUCLEOTIDE SEQUENCE [LARGE SCALE GENOMIC DNA]</scope>
    <source>
        <strain evidence="7 8">CECT 7688</strain>
    </source>
</reference>
<comment type="similarity">
    <text evidence="2">Belongs to the TMEM86 family.</text>
</comment>
<keyword evidence="5 6" id="KW-0472">Membrane</keyword>
<dbReference type="GO" id="GO:0016787">
    <property type="term" value="F:hydrolase activity"/>
    <property type="evidence" value="ECO:0007669"/>
    <property type="project" value="TreeGrafter"/>
</dbReference>
<evidence type="ECO:0000313" key="7">
    <source>
        <dbReference type="EMBL" id="CUH52526.1"/>
    </source>
</evidence>
<feature type="transmembrane region" description="Helical" evidence="6">
    <location>
        <begin position="51"/>
        <end position="74"/>
    </location>
</feature>
<name>A0A0P1EQN0_9RHOB</name>
<dbReference type="AlphaFoldDB" id="A0A0P1EQN0"/>
<dbReference type="STRING" id="321267.SHM7688_01973"/>